<evidence type="ECO:0000256" key="1">
    <source>
        <dbReference type="SAM" id="Phobius"/>
    </source>
</evidence>
<evidence type="ECO:0000313" key="2">
    <source>
        <dbReference type="EMBL" id="QMV32415.1"/>
    </source>
</evidence>
<reference evidence="2 3" key="1">
    <citation type="submission" date="2020-07" db="EMBL/GenBank/DDBJ databases">
        <title>Ralstonia phages.</title>
        <authorList>
            <person name="Trotereau A."/>
            <person name="Boyer C."/>
            <person name="Torres-Barcelo C."/>
        </authorList>
    </citation>
    <scope>NUCLEOTIDE SEQUENCE [LARGE SCALE GENOMIC DNA]</scope>
</reference>
<dbReference type="EMBL" id="MT740726">
    <property type="protein sequence ID" value="QMV32415.1"/>
    <property type="molecule type" value="Genomic_DNA"/>
</dbReference>
<sequence length="85" mass="10089">MLRSKTLFRLHEWLADRVPFIQYPKPRAFPVGAPTWTLARRWRNRPLMPWPVAVIPPPLMLFVPSGVYLAIAYIVFLFIYCRHPQ</sequence>
<evidence type="ECO:0000313" key="3">
    <source>
        <dbReference type="Proteomes" id="UP000515258"/>
    </source>
</evidence>
<protein>
    <submittedName>
        <fullName evidence="2">Uncharacterized protein</fullName>
    </submittedName>
</protein>
<name>A0A7G5B7Z2_9CAUD</name>
<keyword evidence="1" id="KW-0472">Membrane</keyword>
<keyword evidence="1" id="KW-0812">Transmembrane</keyword>
<gene>
    <name evidence="2" type="ORF">U2_00040</name>
</gene>
<accession>A0A7G5B7Z2</accession>
<organism evidence="2 3">
    <name type="scientific">Ralstonia phage Albius</name>
    <dbReference type="NCBI Taxonomy" id="2759712"/>
    <lineage>
        <taxon>Viruses</taxon>
        <taxon>Duplodnaviria</taxon>
        <taxon>Heunggongvirae</taxon>
        <taxon>Uroviricota</taxon>
        <taxon>Caudoviricetes</taxon>
        <taxon>Rahariannevirus</taxon>
        <taxon>Rahariannevirus raharianne</taxon>
    </lineage>
</organism>
<dbReference type="Proteomes" id="UP000515258">
    <property type="component" value="Segment"/>
</dbReference>
<keyword evidence="1" id="KW-1133">Transmembrane helix</keyword>
<feature type="transmembrane region" description="Helical" evidence="1">
    <location>
        <begin position="59"/>
        <end position="81"/>
    </location>
</feature>
<proteinExistence type="predicted"/>